<comment type="caution">
    <text evidence="1">The sequence shown here is derived from an EMBL/GenBank/DDBJ whole genome shotgun (WGS) entry which is preliminary data.</text>
</comment>
<accession>J9GAD0</accession>
<proteinExistence type="predicted"/>
<organism evidence="1">
    <name type="scientific">gut metagenome</name>
    <dbReference type="NCBI Taxonomy" id="749906"/>
    <lineage>
        <taxon>unclassified sequences</taxon>
        <taxon>metagenomes</taxon>
        <taxon>organismal metagenomes</taxon>
    </lineage>
</organism>
<gene>
    <name evidence="1" type="ORF">EVA_13182</name>
</gene>
<sequence>MVALPVPTTDCLICIGVNSSTGIPLLAAPTAPRL</sequence>
<dbReference type="EMBL" id="AMCI01004139">
    <property type="protein sequence ID" value="EJW98712.1"/>
    <property type="molecule type" value="Genomic_DNA"/>
</dbReference>
<protein>
    <submittedName>
        <fullName evidence="1">Uncharacterized protein</fullName>
    </submittedName>
</protein>
<dbReference type="AlphaFoldDB" id="J9GAD0"/>
<evidence type="ECO:0000313" key="1">
    <source>
        <dbReference type="EMBL" id="EJW98712.1"/>
    </source>
</evidence>
<reference evidence="1" key="1">
    <citation type="journal article" date="2012" name="PLoS ONE">
        <title>Gene sets for utilization of primary and secondary nutrition supplies in the distal gut of endangered iberian lynx.</title>
        <authorList>
            <person name="Alcaide M."/>
            <person name="Messina E."/>
            <person name="Richter M."/>
            <person name="Bargiela R."/>
            <person name="Peplies J."/>
            <person name="Huws S.A."/>
            <person name="Newbold C.J."/>
            <person name="Golyshin P.N."/>
            <person name="Simon M.A."/>
            <person name="Lopez G."/>
            <person name="Yakimov M.M."/>
            <person name="Ferrer M."/>
        </authorList>
    </citation>
    <scope>NUCLEOTIDE SEQUENCE</scope>
</reference>
<name>J9GAD0_9ZZZZ</name>